<dbReference type="InterPro" id="IPR000182">
    <property type="entry name" value="GNAT_dom"/>
</dbReference>
<protein>
    <submittedName>
        <fullName evidence="2">Spermine/spermidine acetyltransferase</fullName>
        <ecNumber evidence="2">2.3.1.57</ecNumber>
    </submittedName>
</protein>
<evidence type="ECO:0000313" key="3">
    <source>
        <dbReference type="Proteomes" id="UP000249134"/>
    </source>
</evidence>
<dbReference type="Gene3D" id="1.10.287.900">
    <property type="entry name" value="The crystal structure of the spermine/spermidine acetyltransferase from enterococcus faecali"/>
    <property type="match status" value="1"/>
</dbReference>
<sequence>MNIEILDVTNEDVQDILHLTVEETQTSFVETTEQCLKEAKECANYKPVGLYANKTLVGFAMYGSFPQENGRVWLDRFLIDTKHQGRGFGKLMLDAMIKKLTKEFSCKQIYLSIVENNQAALHLYEKFGFQLTGESDINNEKIMVKKIDKN</sequence>
<dbReference type="PROSITE" id="PS51186">
    <property type="entry name" value="GNAT"/>
    <property type="match status" value="1"/>
</dbReference>
<keyword evidence="2" id="KW-0012">Acyltransferase</keyword>
<dbReference type="EMBL" id="LS483476">
    <property type="protein sequence ID" value="SQI59397.1"/>
    <property type="molecule type" value="Genomic_DNA"/>
</dbReference>
<proteinExistence type="predicted"/>
<dbReference type="Gene3D" id="3.40.630.30">
    <property type="match status" value="1"/>
</dbReference>
<gene>
    <name evidence="2" type="primary">bltD</name>
    <name evidence="2" type="ORF">NCTC4824_02354</name>
</gene>
<dbReference type="InterPro" id="IPR050276">
    <property type="entry name" value="MshD_Acetyltransferase"/>
</dbReference>
<keyword evidence="3" id="KW-1185">Reference proteome</keyword>
<dbReference type="CDD" id="cd04301">
    <property type="entry name" value="NAT_SF"/>
    <property type="match status" value="1"/>
</dbReference>
<evidence type="ECO:0000313" key="2">
    <source>
        <dbReference type="EMBL" id="SQI59397.1"/>
    </source>
</evidence>
<dbReference type="SUPFAM" id="SSF55729">
    <property type="entry name" value="Acyl-CoA N-acyltransferases (Nat)"/>
    <property type="match status" value="1"/>
</dbReference>
<dbReference type="STRING" id="1348624.GCA_001591545_01405"/>
<organism evidence="2 3">
    <name type="scientific">Lederbergia lenta</name>
    <name type="common">Bacillus lentus</name>
    <dbReference type="NCBI Taxonomy" id="1467"/>
    <lineage>
        <taxon>Bacteria</taxon>
        <taxon>Bacillati</taxon>
        <taxon>Bacillota</taxon>
        <taxon>Bacilli</taxon>
        <taxon>Bacillales</taxon>
        <taxon>Bacillaceae</taxon>
        <taxon>Lederbergia</taxon>
    </lineage>
</organism>
<dbReference type="Proteomes" id="UP000249134">
    <property type="component" value="Chromosome 1"/>
</dbReference>
<reference evidence="2 3" key="1">
    <citation type="submission" date="2018-06" db="EMBL/GenBank/DDBJ databases">
        <authorList>
            <consortium name="Pathogen Informatics"/>
            <person name="Doyle S."/>
        </authorList>
    </citation>
    <scope>NUCLEOTIDE SEQUENCE [LARGE SCALE GENOMIC DNA]</scope>
    <source>
        <strain evidence="2 3">NCTC4824</strain>
    </source>
</reference>
<evidence type="ECO:0000259" key="1">
    <source>
        <dbReference type="PROSITE" id="PS51186"/>
    </source>
</evidence>
<dbReference type="RefSeq" id="WP_066138843.1">
    <property type="nucleotide sequence ID" value="NZ_CBCSGM010000001.1"/>
</dbReference>
<accession>A0A2X4W457</accession>
<dbReference type="InterPro" id="IPR016181">
    <property type="entry name" value="Acyl_CoA_acyltransferase"/>
</dbReference>
<dbReference type="InterPro" id="IPR027455">
    <property type="entry name" value="Sper_AcTfrase_N"/>
</dbReference>
<dbReference type="KEGG" id="blen:NCTC4824_02354"/>
<dbReference type="AlphaFoldDB" id="A0A2X4W457"/>
<feature type="domain" description="N-acetyltransferase" evidence="1">
    <location>
        <begin position="3"/>
        <end position="148"/>
    </location>
</feature>
<dbReference type="Pfam" id="PF00583">
    <property type="entry name" value="Acetyltransf_1"/>
    <property type="match status" value="1"/>
</dbReference>
<dbReference type="GO" id="GO:0004145">
    <property type="term" value="F:diamine N-acetyltransferase activity"/>
    <property type="evidence" value="ECO:0007669"/>
    <property type="project" value="UniProtKB-EC"/>
</dbReference>
<dbReference type="EC" id="2.3.1.57" evidence="2"/>
<dbReference type="PANTHER" id="PTHR43617">
    <property type="entry name" value="L-AMINO ACID N-ACETYLTRANSFERASE"/>
    <property type="match status" value="1"/>
</dbReference>
<name>A0A2X4W457_LEDLE</name>
<dbReference type="PANTHER" id="PTHR43617:SF2">
    <property type="entry name" value="UPF0039 PROTEIN SLL0451"/>
    <property type="match status" value="1"/>
</dbReference>
<keyword evidence="2" id="KW-0808">Transferase</keyword>